<dbReference type="Proteomes" id="UP000284403">
    <property type="component" value="Unassembled WGS sequence"/>
</dbReference>
<gene>
    <name evidence="1" type="ORF">Tco025E_05994</name>
</gene>
<dbReference type="AlphaFoldDB" id="A0A3R7KRM4"/>
<keyword evidence="2" id="KW-1185">Reference proteome</keyword>
<dbReference type="EMBL" id="MKKU01000383">
    <property type="protein sequence ID" value="RNF13983.1"/>
    <property type="molecule type" value="Genomic_DNA"/>
</dbReference>
<dbReference type="GeneID" id="40319605"/>
<sequence>RFTTTDVGCAPTERGGNALTHTTMSGTAVMWDSMLESTSIPTKTPLCRLRGCSEMKTCGRRPTAESTLSDGGSPFDALTPSKHLCILTYPHPHSHYRSKIMMRNGSPWTGY</sequence>
<name>A0A3R7KRM4_9TRYP</name>
<accession>A0A3R7KRM4</accession>
<evidence type="ECO:0000313" key="2">
    <source>
        <dbReference type="Proteomes" id="UP000284403"/>
    </source>
</evidence>
<comment type="caution">
    <text evidence="1">The sequence shown here is derived from an EMBL/GenBank/DDBJ whole genome shotgun (WGS) entry which is preliminary data.</text>
</comment>
<feature type="non-terminal residue" evidence="1">
    <location>
        <position position="1"/>
    </location>
</feature>
<organism evidence="1 2">
    <name type="scientific">Trypanosoma conorhini</name>
    <dbReference type="NCBI Taxonomy" id="83891"/>
    <lineage>
        <taxon>Eukaryota</taxon>
        <taxon>Discoba</taxon>
        <taxon>Euglenozoa</taxon>
        <taxon>Kinetoplastea</taxon>
        <taxon>Metakinetoplastina</taxon>
        <taxon>Trypanosomatida</taxon>
        <taxon>Trypanosomatidae</taxon>
        <taxon>Trypanosoma</taxon>
    </lineage>
</organism>
<dbReference type="RefSeq" id="XP_029226992.1">
    <property type="nucleotide sequence ID" value="XM_029372883.1"/>
</dbReference>
<protein>
    <submittedName>
        <fullName evidence="1">Uncharacterized protein</fullName>
    </submittedName>
</protein>
<proteinExistence type="predicted"/>
<evidence type="ECO:0000313" key="1">
    <source>
        <dbReference type="EMBL" id="RNF13983.1"/>
    </source>
</evidence>
<reference evidence="1 2" key="1">
    <citation type="journal article" date="2018" name="BMC Genomics">
        <title>Genomic comparison of Trypanosoma conorhini and Trypanosoma rangeli to Trypanosoma cruzi strains of high and low virulence.</title>
        <authorList>
            <person name="Bradwell K.R."/>
            <person name="Koparde V.N."/>
            <person name="Matveyev A.V."/>
            <person name="Serrano M.G."/>
            <person name="Alves J.M."/>
            <person name="Parikh H."/>
            <person name="Huang B."/>
            <person name="Lee V."/>
            <person name="Espinosa-Alvarez O."/>
            <person name="Ortiz P.A."/>
            <person name="Costa-Martins A.G."/>
            <person name="Teixeira M.M."/>
            <person name="Buck G.A."/>
        </authorList>
    </citation>
    <scope>NUCLEOTIDE SEQUENCE [LARGE SCALE GENOMIC DNA]</scope>
    <source>
        <strain evidence="1 2">025E</strain>
    </source>
</reference>